<comment type="caution">
    <text evidence="1">The sequence shown here is derived from an EMBL/GenBank/DDBJ whole genome shotgun (WGS) entry which is preliminary data.</text>
</comment>
<dbReference type="EMBL" id="AEWT01000012">
    <property type="protein sequence ID" value="EGC69606.1"/>
    <property type="molecule type" value="Genomic_DNA"/>
</dbReference>
<proteinExistence type="predicted"/>
<gene>
    <name evidence="1" type="ORF">HMPREF9087_1691</name>
</gene>
<dbReference type="Proteomes" id="UP000004835">
    <property type="component" value="Unassembled WGS sequence"/>
</dbReference>
<reference evidence="1 2" key="1">
    <citation type="submission" date="2011-01" db="EMBL/GenBank/DDBJ databases">
        <authorList>
            <person name="Muzny D."/>
            <person name="Qin X."/>
            <person name="Deng J."/>
            <person name="Jiang H."/>
            <person name="Liu Y."/>
            <person name="Qu J."/>
            <person name="Song X.-Z."/>
            <person name="Zhang L."/>
            <person name="Thornton R."/>
            <person name="Coyle M."/>
            <person name="Francisco L."/>
            <person name="Jackson L."/>
            <person name="Javaid M."/>
            <person name="Korchina V."/>
            <person name="Kovar C."/>
            <person name="Mata R."/>
            <person name="Mathew T."/>
            <person name="Ngo R."/>
            <person name="Nguyen L."/>
            <person name="Nguyen N."/>
            <person name="Okwuonu G."/>
            <person name="Ongeri F."/>
            <person name="Pham C."/>
            <person name="Simmons D."/>
            <person name="Wilczek-Boney K."/>
            <person name="Hale W."/>
            <person name="Jakkamsetti A."/>
            <person name="Pham P."/>
            <person name="Ruth R."/>
            <person name="San Lucas F."/>
            <person name="Warren J."/>
            <person name="Zhang J."/>
            <person name="Zhao Z."/>
            <person name="Zhou C."/>
            <person name="Zhu D."/>
            <person name="Lee S."/>
            <person name="Bess C."/>
            <person name="Blankenburg K."/>
            <person name="Forbes L."/>
            <person name="Fu Q."/>
            <person name="Gubbala S."/>
            <person name="Hirani K."/>
            <person name="Jayaseelan J.C."/>
            <person name="Lara F."/>
            <person name="Munidasa M."/>
            <person name="Palculict T."/>
            <person name="Patil S."/>
            <person name="Pu L.-L."/>
            <person name="Saada N."/>
            <person name="Tang L."/>
            <person name="Weissenberger G."/>
            <person name="Zhu Y."/>
            <person name="Hemphill L."/>
            <person name="Shang Y."/>
            <person name="Youmans B."/>
            <person name="Ayvaz T."/>
            <person name="Ross M."/>
            <person name="Santibanez J."/>
            <person name="Aqrawi P."/>
            <person name="Gross S."/>
            <person name="Joshi V."/>
            <person name="Fowler G."/>
            <person name="Nazareth L."/>
            <person name="Reid J."/>
            <person name="Worley K."/>
            <person name="Petrosino J."/>
            <person name="Highlander S."/>
            <person name="Gibbs R."/>
        </authorList>
    </citation>
    <scope>NUCLEOTIDE SEQUENCE [LARGE SCALE GENOMIC DNA]</scope>
    <source>
        <strain evidence="1 2">ATCC 12755</strain>
    </source>
</reference>
<dbReference type="HOGENOM" id="CLU_2805677_0_0_9"/>
<dbReference type="AlphaFoldDB" id="F0EJU9"/>
<evidence type="ECO:0000313" key="2">
    <source>
        <dbReference type="Proteomes" id="UP000004835"/>
    </source>
</evidence>
<protein>
    <submittedName>
        <fullName evidence="1">Uncharacterized protein</fullName>
    </submittedName>
</protein>
<organism evidence="1 2">
    <name type="scientific">Enterococcus casseliflavus ATCC 12755</name>
    <dbReference type="NCBI Taxonomy" id="888066"/>
    <lineage>
        <taxon>Bacteria</taxon>
        <taxon>Bacillati</taxon>
        <taxon>Bacillota</taxon>
        <taxon>Bacilli</taxon>
        <taxon>Lactobacillales</taxon>
        <taxon>Enterococcaceae</taxon>
        <taxon>Enterococcus</taxon>
    </lineage>
</organism>
<accession>F0EJU9</accession>
<sequence length="69" mass="8152">MYDDTAFYKQRPKLVYGAKDEYANFFQKLFEILATMSLINSIAHRKPFIHEKAAKREAFAWQLIASECF</sequence>
<evidence type="ECO:0000313" key="1">
    <source>
        <dbReference type="EMBL" id="EGC69606.1"/>
    </source>
</evidence>
<name>F0EJU9_ENTCA</name>